<organism evidence="2 3">
    <name type="scientific">Pseudoalteromonas rubra</name>
    <dbReference type="NCBI Taxonomy" id="43658"/>
    <lineage>
        <taxon>Bacteria</taxon>
        <taxon>Pseudomonadati</taxon>
        <taxon>Pseudomonadota</taxon>
        <taxon>Gammaproteobacteria</taxon>
        <taxon>Alteromonadales</taxon>
        <taxon>Pseudoalteromonadaceae</taxon>
        <taxon>Pseudoalteromonas</taxon>
    </lineage>
</organism>
<keyword evidence="1" id="KW-0732">Signal</keyword>
<gene>
    <name evidence="2" type="ORF">CWB99_01180</name>
</gene>
<evidence type="ECO:0000313" key="2">
    <source>
        <dbReference type="EMBL" id="TMP32736.1"/>
    </source>
</evidence>
<comment type="caution">
    <text evidence="2">The sequence shown here is derived from an EMBL/GenBank/DDBJ whole genome shotgun (WGS) entry which is preliminary data.</text>
</comment>
<evidence type="ECO:0000256" key="1">
    <source>
        <dbReference type="SAM" id="SignalP"/>
    </source>
</evidence>
<dbReference type="RefSeq" id="WP_138553257.1">
    <property type="nucleotide sequence ID" value="NZ_PNCH01000067.1"/>
</dbReference>
<feature type="signal peptide" evidence="1">
    <location>
        <begin position="1"/>
        <end position="19"/>
    </location>
</feature>
<dbReference type="OrthoDB" id="5901060at2"/>
<reference evidence="3" key="2">
    <citation type="submission" date="2019-06" db="EMBL/GenBank/DDBJ databases">
        <title>Co-occurence of chitin degradation, pigmentation and bioactivity in marine Pseudoalteromonas.</title>
        <authorList>
            <person name="Sonnenschein E.C."/>
            <person name="Bech P.K."/>
        </authorList>
    </citation>
    <scope>NUCLEOTIDE SEQUENCE [LARGE SCALE GENOMIC DNA]</scope>
    <source>
        <strain evidence="3">S2676</strain>
    </source>
</reference>
<proteinExistence type="predicted"/>
<feature type="chain" id="PRO_5024381780" evidence="1">
    <location>
        <begin position="20"/>
        <end position="456"/>
    </location>
</feature>
<dbReference type="Proteomes" id="UP000310249">
    <property type="component" value="Unassembled WGS sequence"/>
</dbReference>
<reference evidence="2 3" key="1">
    <citation type="submission" date="2018-01" db="EMBL/GenBank/DDBJ databases">
        <authorList>
            <person name="Paulsen S."/>
            <person name="Gram L.K."/>
        </authorList>
    </citation>
    <scope>NUCLEOTIDE SEQUENCE [LARGE SCALE GENOMIC DNA]</scope>
    <source>
        <strain evidence="2 3">S2676</strain>
    </source>
</reference>
<name>A0A5S3WTI4_9GAMM</name>
<dbReference type="Gene3D" id="2.60.120.380">
    <property type="match status" value="1"/>
</dbReference>
<sequence length="456" mass="49984">MKLMQTLSVLACMPTLALASQLPTDALYHLSTGAKVTAQSSTLDMTPKTHLFNSVIRAAQADTPAASTITPMCQTLSLNTVYPFGGMTVGQQPCFHFEVTEPGKTTAFLFGQSADTNINLSIVRHNPDNTFTLMANSANAANADELAAALTEPGHYYWLMDVIATDSSDIKFGAISSTQAQLDDFEANDSIATVTMLPDKQNRVKGNIDNVFDYDYFAFTAVRGQDLIVKLEDEAKTDEFVLEIYNGGNWQPVAVNKAETISQLQENQSVVVRVSGNPNLQNNPANQYTLVLGSVVASFSHDSVSGEHGVERIPYSAFKAPYLTTQAYRDLNWTVTLNDSKGHPVEGAEATFKLIRDFDSIDDVRNPYEDFVVTSDANGKASGGVNLGRCFSDYTVEHSSYSMGYRNTWRTDFLVGAWRIEIDSYEEKVIGIGGTQHPYVYIGHLCDQDLVSSTRN</sequence>
<protein>
    <submittedName>
        <fullName evidence="2">Uncharacterized protein</fullName>
    </submittedName>
</protein>
<evidence type="ECO:0000313" key="3">
    <source>
        <dbReference type="Proteomes" id="UP000310249"/>
    </source>
</evidence>
<dbReference type="EMBL" id="PNCI01000002">
    <property type="protein sequence ID" value="TMP32736.1"/>
    <property type="molecule type" value="Genomic_DNA"/>
</dbReference>
<dbReference type="AlphaFoldDB" id="A0A5S3WTI4"/>
<accession>A0A5S3WTI4</accession>